<feature type="region of interest" description="Disordered" evidence="1">
    <location>
        <begin position="15"/>
        <end position="100"/>
    </location>
</feature>
<dbReference type="Proteomes" id="UP000218209">
    <property type="component" value="Unassembled WGS sequence"/>
</dbReference>
<reference evidence="2 3" key="1">
    <citation type="submission" date="2017-03" db="EMBL/GenBank/DDBJ databases">
        <title>WGS assembly of Porphyra umbilicalis.</title>
        <authorList>
            <person name="Brawley S.H."/>
            <person name="Blouin N.A."/>
            <person name="Ficko-Blean E."/>
            <person name="Wheeler G.L."/>
            <person name="Lohr M."/>
            <person name="Goodson H.V."/>
            <person name="Jenkins J.W."/>
            <person name="Blaby-Haas C.E."/>
            <person name="Helliwell K.E."/>
            <person name="Chan C."/>
            <person name="Marriage T."/>
            <person name="Bhattacharya D."/>
            <person name="Klein A.S."/>
            <person name="Badis Y."/>
            <person name="Brodie J."/>
            <person name="Cao Y."/>
            <person name="Collen J."/>
            <person name="Dittami S.M."/>
            <person name="Gachon C.M."/>
            <person name="Green B.R."/>
            <person name="Karpowicz S."/>
            <person name="Kim J.W."/>
            <person name="Kudahl U."/>
            <person name="Lin S."/>
            <person name="Michel G."/>
            <person name="Mittag M."/>
            <person name="Olson B.J."/>
            <person name="Pangilinan J."/>
            <person name="Peng Y."/>
            <person name="Qiu H."/>
            <person name="Shu S."/>
            <person name="Singer J.T."/>
            <person name="Smith A.G."/>
            <person name="Sprecher B.N."/>
            <person name="Wagner V."/>
            <person name="Wang W."/>
            <person name="Wang Z.-Y."/>
            <person name="Yan J."/>
            <person name="Yarish C."/>
            <person name="Zoeuner-Riek S."/>
            <person name="Zhuang Y."/>
            <person name="Zou Y."/>
            <person name="Lindquist E.A."/>
            <person name="Grimwood J."/>
            <person name="Barry K."/>
            <person name="Rokhsar D.S."/>
            <person name="Schmutz J."/>
            <person name="Stiller J.W."/>
            <person name="Grossman A.R."/>
            <person name="Prochnik S.E."/>
        </authorList>
    </citation>
    <scope>NUCLEOTIDE SEQUENCE [LARGE SCALE GENOMIC DNA]</scope>
    <source>
        <strain evidence="2">4086291</strain>
    </source>
</reference>
<name>A0A1X6PFA1_PORUM</name>
<accession>A0A1X6PFA1</accession>
<evidence type="ECO:0000313" key="2">
    <source>
        <dbReference type="EMBL" id="OSX79521.1"/>
    </source>
</evidence>
<gene>
    <name evidence="2" type="ORF">BU14_0075s0011</name>
</gene>
<protein>
    <submittedName>
        <fullName evidence="2">Uncharacterized protein</fullName>
    </submittedName>
</protein>
<dbReference type="EMBL" id="KV918789">
    <property type="protein sequence ID" value="OSX79521.1"/>
    <property type="molecule type" value="Genomic_DNA"/>
</dbReference>
<evidence type="ECO:0000313" key="3">
    <source>
        <dbReference type="Proteomes" id="UP000218209"/>
    </source>
</evidence>
<proteinExistence type="predicted"/>
<keyword evidence="3" id="KW-1185">Reference proteome</keyword>
<evidence type="ECO:0000256" key="1">
    <source>
        <dbReference type="SAM" id="MobiDB-lite"/>
    </source>
</evidence>
<feature type="compositionally biased region" description="Basic and acidic residues" evidence="1">
    <location>
        <begin position="34"/>
        <end position="51"/>
    </location>
</feature>
<feature type="compositionally biased region" description="Gly residues" evidence="1">
    <location>
        <begin position="21"/>
        <end position="33"/>
    </location>
</feature>
<sequence>MGGGRDGTHLVNTACMALNGPEGGGHGGGAGRGDAGRARRGEKGKWGRRVGEGTSENGSARDAPCGPRRCDHDAVVTCRSHGGGGEHAISTAAVPGRTRC</sequence>
<dbReference type="AlphaFoldDB" id="A0A1X6PFA1"/>
<organism evidence="2 3">
    <name type="scientific">Porphyra umbilicalis</name>
    <name type="common">Purple laver</name>
    <name type="synonym">Red alga</name>
    <dbReference type="NCBI Taxonomy" id="2786"/>
    <lineage>
        <taxon>Eukaryota</taxon>
        <taxon>Rhodophyta</taxon>
        <taxon>Bangiophyceae</taxon>
        <taxon>Bangiales</taxon>
        <taxon>Bangiaceae</taxon>
        <taxon>Porphyra</taxon>
    </lineage>
</organism>